<evidence type="ECO:0000313" key="1">
    <source>
        <dbReference type="EMBL" id="PPJ51248.1"/>
    </source>
</evidence>
<gene>
    <name evidence="1" type="ORF">CBER1_08177</name>
</gene>
<accession>A0A2S6BUU3</accession>
<dbReference type="Proteomes" id="UP000237631">
    <property type="component" value="Unassembled WGS sequence"/>
</dbReference>
<reference evidence="2" key="1">
    <citation type="journal article" date="2017" name="bioRxiv">
        <title>Conservation of a gene cluster reveals novel cercosporin biosynthetic mechanisms and extends production to the genus Colletotrichum.</title>
        <authorList>
            <person name="de Jonge R."/>
            <person name="Ebert M.K."/>
            <person name="Huitt-Roehl C.R."/>
            <person name="Pal P."/>
            <person name="Suttle J.C."/>
            <person name="Spanner R.E."/>
            <person name="Neubauer J.D."/>
            <person name="Jurick W.M.II."/>
            <person name="Stott K.A."/>
            <person name="Secor G.A."/>
            <person name="Thomma B.P.H.J."/>
            <person name="Van de Peer Y."/>
            <person name="Townsend C.A."/>
            <person name="Bolton M.D."/>
        </authorList>
    </citation>
    <scope>NUCLEOTIDE SEQUENCE [LARGE SCALE GENOMIC DNA]</scope>
    <source>
        <strain evidence="2">CBS538.71</strain>
    </source>
</reference>
<sequence>MSTAPMRRVDLSAIMCKSRENQERMWKCFESLSPELIQEIFRFAMMEDKQPVDATDITTLFDRIYRKIDIIPSYLTGIAIDAYFKTNTFTFFTVQPWTNPQMDSSLNPKKACFFDLNFPRPFSLIRRIELCCLTSEEQRKLSSTNGPFHHEIVSRIEQRLDVVARNLRSLISLTLFLSPVTLGPTNPQGSIYTYTCPKAHKYLIPTGGARLVSFLRTLKVREVAVGLWDAHHRPRQIDCTAMTDYEAANTMKHLPRLAIFIVKGKEVGTNDPALGVQRESDVLP</sequence>
<dbReference type="AlphaFoldDB" id="A0A2S6BUU3"/>
<organism evidence="1 2">
    <name type="scientific">Cercospora berteroae</name>
    <dbReference type="NCBI Taxonomy" id="357750"/>
    <lineage>
        <taxon>Eukaryota</taxon>
        <taxon>Fungi</taxon>
        <taxon>Dikarya</taxon>
        <taxon>Ascomycota</taxon>
        <taxon>Pezizomycotina</taxon>
        <taxon>Dothideomycetes</taxon>
        <taxon>Dothideomycetidae</taxon>
        <taxon>Mycosphaerellales</taxon>
        <taxon>Mycosphaerellaceae</taxon>
        <taxon>Cercospora</taxon>
    </lineage>
</organism>
<dbReference type="EMBL" id="PNEN01001761">
    <property type="protein sequence ID" value="PPJ51248.1"/>
    <property type="molecule type" value="Genomic_DNA"/>
</dbReference>
<name>A0A2S6BUU3_9PEZI</name>
<evidence type="ECO:0000313" key="2">
    <source>
        <dbReference type="Proteomes" id="UP000237631"/>
    </source>
</evidence>
<proteinExistence type="predicted"/>
<protein>
    <submittedName>
        <fullName evidence="1">Uncharacterized protein</fullName>
    </submittedName>
</protein>
<keyword evidence="2" id="KW-1185">Reference proteome</keyword>
<dbReference type="OrthoDB" id="3644257at2759"/>
<comment type="caution">
    <text evidence="1">The sequence shown here is derived from an EMBL/GenBank/DDBJ whole genome shotgun (WGS) entry which is preliminary data.</text>
</comment>